<keyword evidence="1" id="KW-0812">Transmembrane</keyword>
<dbReference type="EMBL" id="AP006840">
    <property type="protein sequence ID" value="BAD39265.1"/>
    <property type="molecule type" value="Genomic_DNA"/>
</dbReference>
<accession>Q67SS8</accession>
<dbReference type="Proteomes" id="UP000000417">
    <property type="component" value="Chromosome"/>
</dbReference>
<dbReference type="eggNOG" id="COG4194">
    <property type="taxonomic scope" value="Bacteria"/>
</dbReference>
<evidence type="ECO:0000313" key="3">
    <source>
        <dbReference type="EMBL" id="BAD39265.1"/>
    </source>
</evidence>
<evidence type="ECO:0000256" key="1">
    <source>
        <dbReference type="SAM" id="Phobius"/>
    </source>
</evidence>
<protein>
    <recommendedName>
        <fullName evidence="2">DUF5808 domain-containing protein</fullName>
    </recommendedName>
</protein>
<dbReference type="KEGG" id="sth:STH280"/>
<keyword evidence="1" id="KW-0472">Membrane</keyword>
<dbReference type="Pfam" id="PF19124">
    <property type="entry name" value="DUF5808"/>
    <property type="match status" value="1"/>
</dbReference>
<dbReference type="HOGENOM" id="CLU_2620757_0_0_9"/>
<gene>
    <name evidence="3" type="ordered locus">STH280</name>
</gene>
<name>Q67SS8_SYMTH</name>
<keyword evidence="4" id="KW-1185">Reference proteome</keyword>
<reference evidence="3 4" key="1">
    <citation type="journal article" date="2004" name="Nucleic Acids Res.">
        <title>Genome sequence of Symbiobacterium thermophilum, an uncultivable bacterium that depends on microbial commensalism.</title>
        <authorList>
            <person name="Ueda K."/>
            <person name="Yamashita A."/>
            <person name="Ishikawa J."/>
            <person name="Shimada M."/>
            <person name="Watsuji T."/>
            <person name="Morimura K."/>
            <person name="Ikeda H."/>
            <person name="Hattori M."/>
            <person name="Beppu T."/>
        </authorList>
    </citation>
    <scope>NUCLEOTIDE SEQUENCE [LARGE SCALE GENOMIC DNA]</scope>
    <source>
        <strain evidence="4">T / IAM 14863</strain>
    </source>
</reference>
<feature type="domain" description="DUF5808" evidence="2">
    <location>
        <begin position="24"/>
        <end position="49"/>
    </location>
</feature>
<evidence type="ECO:0000313" key="4">
    <source>
        <dbReference type="Proteomes" id="UP000000417"/>
    </source>
</evidence>
<proteinExistence type="predicted"/>
<evidence type="ECO:0000259" key="2">
    <source>
        <dbReference type="Pfam" id="PF19124"/>
    </source>
</evidence>
<feature type="transmembrane region" description="Helical" evidence="1">
    <location>
        <begin position="49"/>
        <end position="72"/>
    </location>
</feature>
<dbReference type="RefSeq" id="WP_011194415.1">
    <property type="nucleotide sequence ID" value="NC_006177.1"/>
</dbReference>
<sequence>MSGGSSGWSAPRHWKLGILYYHYPEDRRMVVPRRRGMGMTLNSAHKHTWFFVGALFLPLVTVLLLILVSTAAGEISVP</sequence>
<organism evidence="3 4">
    <name type="scientific">Symbiobacterium thermophilum (strain DSM 24528 / JCM 14929 / IAM 14863 / T)</name>
    <dbReference type="NCBI Taxonomy" id="292459"/>
    <lineage>
        <taxon>Bacteria</taxon>
        <taxon>Bacillati</taxon>
        <taxon>Bacillota</taxon>
        <taxon>Clostridia</taxon>
        <taxon>Eubacteriales</taxon>
        <taxon>Symbiobacteriaceae</taxon>
        <taxon>Symbiobacterium</taxon>
    </lineage>
</organism>
<keyword evidence="1" id="KW-1133">Transmembrane helix</keyword>
<dbReference type="InterPro" id="IPR043831">
    <property type="entry name" value="DUF5808"/>
</dbReference>
<dbReference type="AlphaFoldDB" id="Q67SS8"/>